<evidence type="ECO:0000256" key="1">
    <source>
        <dbReference type="ARBA" id="ARBA00023125"/>
    </source>
</evidence>
<dbReference type="Proteomes" id="UP000037269">
    <property type="component" value="Unassembled WGS sequence"/>
</dbReference>
<gene>
    <name evidence="3" type="ORF">AF333_17990</name>
</gene>
<evidence type="ECO:0000313" key="3">
    <source>
        <dbReference type="EMBL" id="KON97079.1"/>
    </source>
</evidence>
<name>A0A0D1UUV8_ANEMI</name>
<feature type="domain" description="Cas12f1-like TNB" evidence="2">
    <location>
        <begin position="4"/>
        <end position="53"/>
    </location>
</feature>
<dbReference type="RefSeq" id="WP_043068599.1">
    <property type="nucleotide sequence ID" value="NZ_BJOA01000113.1"/>
</dbReference>
<proteinExistence type="predicted"/>
<dbReference type="AlphaFoldDB" id="A0A0D1UUV8"/>
<dbReference type="Pfam" id="PF07282">
    <property type="entry name" value="Cas12f1-like_TNB"/>
    <property type="match status" value="1"/>
</dbReference>
<keyword evidence="4" id="KW-1185">Reference proteome</keyword>
<protein>
    <recommendedName>
        <fullName evidence="2">Cas12f1-like TNB domain-containing protein</fullName>
    </recommendedName>
</protein>
<evidence type="ECO:0000259" key="2">
    <source>
        <dbReference type="Pfam" id="PF07282"/>
    </source>
</evidence>
<evidence type="ECO:0000313" key="4">
    <source>
        <dbReference type="Proteomes" id="UP000037269"/>
    </source>
</evidence>
<dbReference type="STRING" id="47500.AF333_17990"/>
<organism evidence="3 4">
    <name type="scientific">Aneurinibacillus migulanus</name>
    <name type="common">Bacillus migulanus</name>
    <dbReference type="NCBI Taxonomy" id="47500"/>
    <lineage>
        <taxon>Bacteria</taxon>
        <taxon>Bacillati</taxon>
        <taxon>Bacillota</taxon>
        <taxon>Bacilli</taxon>
        <taxon>Bacillales</taxon>
        <taxon>Paenibacillaceae</taxon>
        <taxon>Aneurinibacillus group</taxon>
        <taxon>Aneurinibacillus</taxon>
    </lineage>
</organism>
<dbReference type="PATRIC" id="fig|47500.8.peg.4185"/>
<dbReference type="OrthoDB" id="56768at2"/>
<dbReference type="EMBL" id="LGUG01000004">
    <property type="protein sequence ID" value="KON97079.1"/>
    <property type="molecule type" value="Genomic_DNA"/>
</dbReference>
<dbReference type="GeneID" id="42307057"/>
<accession>A0A0D1UUV8</accession>
<dbReference type="InterPro" id="IPR010095">
    <property type="entry name" value="Cas12f1-like_TNB"/>
</dbReference>
<dbReference type="GO" id="GO:0003677">
    <property type="term" value="F:DNA binding"/>
    <property type="evidence" value="ECO:0007669"/>
    <property type="project" value="UniProtKB-KW"/>
</dbReference>
<reference evidence="3 4" key="1">
    <citation type="submission" date="2015-07" db="EMBL/GenBank/DDBJ databases">
        <title>Fjat-14205 dsm 2895.</title>
        <authorList>
            <person name="Liu B."/>
            <person name="Wang J."/>
            <person name="Zhu Y."/>
            <person name="Liu G."/>
            <person name="Chen Q."/>
            <person name="Chen Z."/>
            <person name="Lan J."/>
            <person name="Che J."/>
            <person name="Ge C."/>
            <person name="Shi H."/>
            <person name="Pan Z."/>
            <person name="Liu X."/>
        </authorList>
    </citation>
    <scope>NUCLEOTIDE SEQUENCE [LARGE SCALE GENOMIC DNA]</scope>
    <source>
        <strain evidence="3 4">DSM 2895</strain>
    </source>
</reference>
<comment type="caution">
    <text evidence="3">The sequence shown here is derived from an EMBL/GenBank/DDBJ whole genome shotgun (WGS) entry which is preliminary data.</text>
</comment>
<keyword evidence="1" id="KW-0238">DNA-binding</keyword>
<sequence>MFLFRTFLTYKAKQKGRTSVVIDRFYLTLNERTWVCPSCGKKHERDKNAAMNIKQEGLRKLGA</sequence>